<dbReference type="SUPFAM" id="SSF52058">
    <property type="entry name" value="L domain-like"/>
    <property type="match status" value="1"/>
</dbReference>
<organism evidence="1 2">
    <name type="scientific">Brotocaccenecus cirricatena</name>
    <dbReference type="NCBI Taxonomy" id="3064195"/>
    <lineage>
        <taxon>Bacteria</taxon>
        <taxon>Bacillati</taxon>
        <taxon>Bacillota</taxon>
        <taxon>Clostridia</taxon>
        <taxon>Eubacteriales</taxon>
        <taxon>Oscillospiraceae</taxon>
        <taxon>Brotocaccenecus</taxon>
    </lineage>
</organism>
<dbReference type="Gene3D" id="3.80.10.10">
    <property type="entry name" value="Ribonuclease Inhibitor"/>
    <property type="match status" value="1"/>
</dbReference>
<dbReference type="PANTHER" id="PTHR45661">
    <property type="entry name" value="SURFACE ANTIGEN"/>
    <property type="match status" value="1"/>
</dbReference>
<dbReference type="InterPro" id="IPR053139">
    <property type="entry name" value="Surface_bspA-like"/>
</dbReference>
<accession>A0AAE3DGG2</accession>
<dbReference type="Proteomes" id="UP001199319">
    <property type="component" value="Unassembled WGS sequence"/>
</dbReference>
<dbReference type="EMBL" id="JAJEPW010000051">
    <property type="protein sequence ID" value="MCC2130491.1"/>
    <property type="molecule type" value="Genomic_DNA"/>
</dbReference>
<reference evidence="1" key="1">
    <citation type="submission" date="2021-10" db="EMBL/GenBank/DDBJ databases">
        <title>Anaerobic single-cell dispensing facilitates the cultivation of human gut bacteria.</title>
        <authorList>
            <person name="Afrizal A."/>
        </authorList>
    </citation>
    <scope>NUCLEOTIDE SEQUENCE</scope>
    <source>
        <strain evidence="1">CLA-AA-H272</strain>
    </source>
</reference>
<keyword evidence="2" id="KW-1185">Reference proteome</keyword>
<dbReference type="PANTHER" id="PTHR45661:SF3">
    <property type="entry name" value="IG-LIKE DOMAIN-CONTAINING PROTEIN"/>
    <property type="match status" value="1"/>
</dbReference>
<gene>
    <name evidence="1" type="ORF">LKD37_13365</name>
</gene>
<dbReference type="RefSeq" id="WP_302929660.1">
    <property type="nucleotide sequence ID" value="NZ_JAJEPW010000051.1"/>
</dbReference>
<protein>
    <submittedName>
        <fullName evidence="1">Leucine-rich repeat domain-containing protein</fullName>
    </submittedName>
</protein>
<comment type="caution">
    <text evidence="1">The sequence shown here is derived from an EMBL/GenBank/DDBJ whole genome shotgun (WGS) entry which is preliminary data.</text>
</comment>
<dbReference type="Pfam" id="PF13306">
    <property type="entry name" value="LRR_5"/>
    <property type="match status" value="1"/>
</dbReference>
<proteinExistence type="predicted"/>
<evidence type="ECO:0000313" key="1">
    <source>
        <dbReference type="EMBL" id="MCC2130491.1"/>
    </source>
</evidence>
<name>A0AAE3DGG2_9FIRM</name>
<evidence type="ECO:0000313" key="2">
    <source>
        <dbReference type="Proteomes" id="UP001199319"/>
    </source>
</evidence>
<dbReference type="AlphaFoldDB" id="A0AAE3DGG2"/>
<dbReference type="InterPro" id="IPR026906">
    <property type="entry name" value="LRR_5"/>
</dbReference>
<sequence length="361" mass="40277">MKTYTYAGDYSNIETRDPLLEEGILSGQYGTLHFKQCVDGYAIYNSSFPGSGFVPIVTAANIGYPNYINGIPVTEVHNSVNVFNNFGNPIAIEGRNLKRVYLYIGRKPRGDNLRNDAAKMIMAMLDSMDGNREKSDPLKISIEFYNEGNTVDFCEIRYDKRCILSHVASKRLEVVAPSVILADKAYGFLEYAAFSGRVHPYTYSDWDGERENTDYFENIESLRFVDGSLSGNVCWSFSGCKSLERVHLANGIQKVPPRAFADCSSLTDLYIPDTVSQIGEYAFAGCTKLARIHLPSNITKIPKGLFMNCSSLEKCYLSDSIEEIGGEAFIGCTVLRKPWIPKGIKKIDATAFDDSSWAKIF</sequence>
<dbReference type="InterPro" id="IPR032675">
    <property type="entry name" value="LRR_dom_sf"/>
</dbReference>